<dbReference type="CDD" id="cd02440">
    <property type="entry name" value="AdoMet_MTases"/>
    <property type="match status" value="1"/>
</dbReference>
<dbReference type="Gene3D" id="3.40.50.150">
    <property type="entry name" value="Vaccinia Virus protein VP39"/>
    <property type="match status" value="1"/>
</dbReference>
<proteinExistence type="predicted"/>
<dbReference type="InterPro" id="IPR029063">
    <property type="entry name" value="SAM-dependent_MTases_sf"/>
</dbReference>
<dbReference type="EMBL" id="ML977138">
    <property type="protein sequence ID" value="KAF1992053.1"/>
    <property type="molecule type" value="Genomic_DNA"/>
</dbReference>
<protein>
    <submittedName>
        <fullName evidence="5">S-adenosyl-L-methionine-dependent methyltransferase</fullName>
    </submittedName>
</protein>
<dbReference type="Proteomes" id="UP000800041">
    <property type="component" value="Unassembled WGS sequence"/>
</dbReference>
<evidence type="ECO:0000313" key="6">
    <source>
        <dbReference type="Proteomes" id="UP000800041"/>
    </source>
</evidence>
<dbReference type="PANTHER" id="PTHR44942:SF4">
    <property type="entry name" value="METHYLTRANSFERASE TYPE 11 DOMAIN-CONTAINING PROTEIN"/>
    <property type="match status" value="1"/>
</dbReference>
<keyword evidence="2 5" id="KW-0808">Transferase</keyword>
<evidence type="ECO:0000256" key="2">
    <source>
        <dbReference type="ARBA" id="ARBA00022679"/>
    </source>
</evidence>
<sequence>MAEYSQPTFNVQSYLSARPQYPSTIYTRIKSFHRGASSLLLDLGCGPGQASWPLLPEFSKITGMDPGEGMIRQAKLALKDLRHVSRGRQDGNYEDDGGRGSDGDLDGSGPETEVQYIVGKAETLDMIETNSVDMIVAGTAAHWFDFDKLWPEIERVTKFNATVAFWTYDIPYPTHYPALAPFISSSVYSAPETARFIPQPGASIIRSLYHILPRPSPTTAWSTIQLNTYPTTTSEGVPYIPVLPPPPTGLAEGTEKATETETDWDLRTDNLTTFTALAEAKRTNSSYFLWRERNLDVPVEEDYVARDVGEIKRRVLEERRRGVGVNVGKELSDDEVWVMRPMGLLLMRRA</sequence>
<accession>A0A6G1HFU7</accession>
<evidence type="ECO:0000313" key="5">
    <source>
        <dbReference type="EMBL" id="KAF1992053.1"/>
    </source>
</evidence>
<reference evidence="5" key="1">
    <citation type="journal article" date="2020" name="Stud. Mycol.">
        <title>101 Dothideomycetes genomes: a test case for predicting lifestyles and emergence of pathogens.</title>
        <authorList>
            <person name="Haridas S."/>
            <person name="Albert R."/>
            <person name="Binder M."/>
            <person name="Bloem J."/>
            <person name="Labutti K."/>
            <person name="Salamov A."/>
            <person name="Andreopoulos B."/>
            <person name="Baker S."/>
            <person name="Barry K."/>
            <person name="Bills G."/>
            <person name="Bluhm B."/>
            <person name="Cannon C."/>
            <person name="Castanera R."/>
            <person name="Culley D."/>
            <person name="Daum C."/>
            <person name="Ezra D."/>
            <person name="Gonzalez J."/>
            <person name="Henrissat B."/>
            <person name="Kuo A."/>
            <person name="Liang C."/>
            <person name="Lipzen A."/>
            <person name="Lutzoni F."/>
            <person name="Magnuson J."/>
            <person name="Mondo S."/>
            <person name="Nolan M."/>
            <person name="Ohm R."/>
            <person name="Pangilinan J."/>
            <person name="Park H.-J."/>
            <person name="Ramirez L."/>
            <person name="Alfaro M."/>
            <person name="Sun H."/>
            <person name="Tritt A."/>
            <person name="Yoshinaga Y."/>
            <person name="Zwiers L.-H."/>
            <person name="Turgeon B."/>
            <person name="Goodwin S."/>
            <person name="Spatafora J."/>
            <person name="Crous P."/>
            <person name="Grigoriev I."/>
        </authorList>
    </citation>
    <scope>NUCLEOTIDE SEQUENCE</scope>
    <source>
        <strain evidence="5">CBS 113979</strain>
    </source>
</reference>
<evidence type="ECO:0000259" key="4">
    <source>
        <dbReference type="Pfam" id="PF08242"/>
    </source>
</evidence>
<name>A0A6G1HFU7_9PEZI</name>
<dbReference type="SUPFAM" id="SSF53335">
    <property type="entry name" value="S-adenosyl-L-methionine-dependent methyltransferases"/>
    <property type="match status" value="1"/>
</dbReference>
<dbReference type="PANTHER" id="PTHR44942">
    <property type="entry name" value="METHYLTRANSF_11 DOMAIN-CONTAINING PROTEIN"/>
    <property type="match status" value="1"/>
</dbReference>
<dbReference type="GO" id="GO:0032259">
    <property type="term" value="P:methylation"/>
    <property type="evidence" value="ECO:0007669"/>
    <property type="project" value="UniProtKB-KW"/>
</dbReference>
<evidence type="ECO:0000256" key="3">
    <source>
        <dbReference type="SAM" id="MobiDB-lite"/>
    </source>
</evidence>
<feature type="compositionally biased region" description="Basic and acidic residues" evidence="3">
    <location>
        <begin position="87"/>
        <end position="102"/>
    </location>
</feature>
<dbReference type="AlphaFoldDB" id="A0A6G1HFU7"/>
<keyword evidence="1 5" id="KW-0489">Methyltransferase</keyword>
<feature type="region of interest" description="Disordered" evidence="3">
    <location>
        <begin position="87"/>
        <end position="111"/>
    </location>
</feature>
<dbReference type="OrthoDB" id="10027013at2759"/>
<organism evidence="5 6">
    <name type="scientific">Aulographum hederae CBS 113979</name>
    <dbReference type="NCBI Taxonomy" id="1176131"/>
    <lineage>
        <taxon>Eukaryota</taxon>
        <taxon>Fungi</taxon>
        <taxon>Dikarya</taxon>
        <taxon>Ascomycota</taxon>
        <taxon>Pezizomycotina</taxon>
        <taxon>Dothideomycetes</taxon>
        <taxon>Pleosporomycetidae</taxon>
        <taxon>Aulographales</taxon>
        <taxon>Aulographaceae</taxon>
    </lineage>
</organism>
<dbReference type="InterPro" id="IPR013217">
    <property type="entry name" value="Methyltransf_12"/>
</dbReference>
<dbReference type="InterPro" id="IPR051052">
    <property type="entry name" value="Diverse_substrate_MTase"/>
</dbReference>
<dbReference type="Pfam" id="PF08242">
    <property type="entry name" value="Methyltransf_12"/>
    <property type="match status" value="1"/>
</dbReference>
<gene>
    <name evidence="5" type="ORF">K402DRAFT_78024</name>
</gene>
<evidence type="ECO:0000256" key="1">
    <source>
        <dbReference type="ARBA" id="ARBA00022603"/>
    </source>
</evidence>
<keyword evidence="6" id="KW-1185">Reference proteome</keyword>
<dbReference type="GO" id="GO:0008168">
    <property type="term" value="F:methyltransferase activity"/>
    <property type="evidence" value="ECO:0007669"/>
    <property type="project" value="UniProtKB-KW"/>
</dbReference>
<feature type="domain" description="Methyltransferase type 12" evidence="4">
    <location>
        <begin position="41"/>
        <end position="148"/>
    </location>
</feature>